<comment type="caution">
    <text evidence="1">The sequence shown here is derived from an EMBL/GenBank/DDBJ whole genome shotgun (WGS) entry which is preliminary data.</text>
</comment>
<dbReference type="AlphaFoldDB" id="A0AAE0WFF6"/>
<sequence>MVTGWPTGASSLGKVIPEPRKLYSCGEANGQTDSFTISLKQTCVGNTVLKKVHPAHWMRSGTRHRRDGCDNGSSELNKKDIYEYLFNKIVTIYYAGH</sequence>
<keyword evidence="2" id="KW-1185">Reference proteome</keyword>
<accession>A0AAE0WFF6</accession>
<dbReference type="Proteomes" id="UP001195483">
    <property type="component" value="Unassembled WGS sequence"/>
</dbReference>
<organism evidence="1 2">
    <name type="scientific">Potamilus streckersoni</name>
    <dbReference type="NCBI Taxonomy" id="2493646"/>
    <lineage>
        <taxon>Eukaryota</taxon>
        <taxon>Metazoa</taxon>
        <taxon>Spiralia</taxon>
        <taxon>Lophotrochozoa</taxon>
        <taxon>Mollusca</taxon>
        <taxon>Bivalvia</taxon>
        <taxon>Autobranchia</taxon>
        <taxon>Heteroconchia</taxon>
        <taxon>Palaeoheterodonta</taxon>
        <taxon>Unionida</taxon>
        <taxon>Unionoidea</taxon>
        <taxon>Unionidae</taxon>
        <taxon>Ambleminae</taxon>
        <taxon>Lampsilini</taxon>
        <taxon>Potamilus</taxon>
    </lineage>
</organism>
<name>A0AAE0WFF6_9BIVA</name>
<evidence type="ECO:0000313" key="1">
    <source>
        <dbReference type="EMBL" id="KAK3611312.1"/>
    </source>
</evidence>
<protein>
    <submittedName>
        <fullName evidence="1">Uncharacterized protein</fullName>
    </submittedName>
</protein>
<reference evidence="1" key="1">
    <citation type="journal article" date="2021" name="Genome Biol. Evol.">
        <title>A High-Quality Reference Genome for a Parasitic Bivalve with Doubly Uniparental Inheritance (Bivalvia: Unionida).</title>
        <authorList>
            <person name="Smith C.H."/>
        </authorList>
    </citation>
    <scope>NUCLEOTIDE SEQUENCE</scope>
    <source>
        <strain evidence="1">CHS0354</strain>
    </source>
</reference>
<reference evidence="1" key="2">
    <citation type="journal article" date="2021" name="Genome Biol. Evol.">
        <title>Developing a high-quality reference genome for a parasitic bivalve with doubly uniparental inheritance (Bivalvia: Unionida).</title>
        <authorList>
            <person name="Smith C.H."/>
        </authorList>
    </citation>
    <scope>NUCLEOTIDE SEQUENCE</scope>
    <source>
        <strain evidence="1">CHS0354</strain>
        <tissue evidence="1">Mantle</tissue>
    </source>
</reference>
<gene>
    <name evidence="1" type="ORF">CHS0354_015729</name>
</gene>
<proteinExistence type="predicted"/>
<evidence type="ECO:0000313" key="2">
    <source>
        <dbReference type="Proteomes" id="UP001195483"/>
    </source>
</evidence>
<dbReference type="EMBL" id="JAEAOA010000980">
    <property type="protein sequence ID" value="KAK3611312.1"/>
    <property type="molecule type" value="Genomic_DNA"/>
</dbReference>
<reference evidence="1" key="3">
    <citation type="submission" date="2023-05" db="EMBL/GenBank/DDBJ databases">
        <authorList>
            <person name="Smith C.H."/>
        </authorList>
    </citation>
    <scope>NUCLEOTIDE SEQUENCE</scope>
    <source>
        <strain evidence="1">CHS0354</strain>
        <tissue evidence="1">Mantle</tissue>
    </source>
</reference>